<name>A0A2U3Q004_9BRAD</name>
<reference evidence="3 4" key="1">
    <citation type="submission" date="2018-03" db="EMBL/GenBank/DDBJ databases">
        <authorList>
            <person name="Gully D."/>
        </authorList>
    </citation>
    <scope>NUCLEOTIDE SEQUENCE [LARGE SCALE GENOMIC DNA]</scope>
    <source>
        <strain evidence="3">ORS3257</strain>
    </source>
</reference>
<keyword evidence="5" id="KW-1185">Reference proteome</keyword>
<accession>A0A2U3Q004</accession>
<feature type="chain" id="PRO_5041067812" evidence="1">
    <location>
        <begin position="25"/>
        <end position="163"/>
    </location>
</feature>
<dbReference type="Proteomes" id="UP000246085">
    <property type="component" value="Chromosome BRAD3257"/>
</dbReference>
<evidence type="ECO:0000313" key="2">
    <source>
        <dbReference type="EMBL" id="MBP0112345.1"/>
    </source>
</evidence>
<feature type="signal peptide" evidence="1">
    <location>
        <begin position="1"/>
        <end position="24"/>
    </location>
</feature>
<organism evidence="3 4">
    <name type="scientific">Bradyrhizobium vignae</name>
    <dbReference type="NCBI Taxonomy" id="1549949"/>
    <lineage>
        <taxon>Bacteria</taxon>
        <taxon>Pseudomonadati</taxon>
        <taxon>Pseudomonadota</taxon>
        <taxon>Alphaproteobacteria</taxon>
        <taxon>Hyphomicrobiales</taxon>
        <taxon>Nitrobacteraceae</taxon>
        <taxon>Bradyrhizobium</taxon>
    </lineage>
</organism>
<proteinExistence type="predicted"/>
<keyword evidence="1" id="KW-0732">Signal</keyword>
<dbReference type="AlphaFoldDB" id="A0A2U3Q004"/>
<evidence type="ECO:0000313" key="4">
    <source>
        <dbReference type="Proteomes" id="UP000246085"/>
    </source>
</evidence>
<evidence type="ECO:0000256" key="1">
    <source>
        <dbReference type="SAM" id="SignalP"/>
    </source>
</evidence>
<evidence type="ECO:0000313" key="3">
    <source>
        <dbReference type="EMBL" id="SPP94747.1"/>
    </source>
</evidence>
<dbReference type="RefSeq" id="WP_122402718.1">
    <property type="nucleotide sequence ID" value="NZ_LS398110.1"/>
</dbReference>
<evidence type="ECO:0000313" key="5">
    <source>
        <dbReference type="Proteomes" id="UP000669317"/>
    </source>
</evidence>
<dbReference type="Proteomes" id="UP000669317">
    <property type="component" value="Unassembled WGS sequence"/>
</dbReference>
<dbReference type="EMBL" id="JAGIKT010000029">
    <property type="protein sequence ID" value="MBP0112345.1"/>
    <property type="molecule type" value="Genomic_DNA"/>
</dbReference>
<dbReference type="OrthoDB" id="8137995at2"/>
<gene>
    <name evidence="3" type="ORF">BRAD3257_3733</name>
    <name evidence="2" type="ORF">JWS04_14890</name>
</gene>
<protein>
    <submittedName>
        <fullName evidence="3">Uncharacterized protein</fullName>
    </submittedName>
</protein>
<dbReference type="EMBL" id="LS398110">
    <property type="protein sequence ID" value="SPP94747.1"/>
    <property type="molecule type" value="Genomic_DNA"/>
</dbReference>
<reference evidence="2 5" key="2">
    <citation type="submission" date="2021-03" db="EMBL/GenBank/DDBJ databases">
        <title>Genome Sequence of Bradyrhizobium vignae strain ISRA400.</title>
        <authorList>
            <person name="Tisa L.S."/>
            <person name="Svistoonoff S."/>
            <person name="Hocher V."/>
            <person name="Fall S."/>
            <person name="Zaiya A."/>
            <person name="Naing D."/>
            <person name="Niang N."/>
            <person name="Diouf A."/>
            <person name="Dasylva M.C."/>
            <person name="Toure O."/>
            <person name="Gueye M."/>
            <person name="Gully D."/>
            <person name="Tisseyre P."/>
            <person name="Simpson S."/>
            <person name="Morris K."/>
            <person name="Thomas W.K."/>
        </authorList>
    </citation>
    <scope>NUCLEOTIDE SEQUENCE [LARGE SCALE GENOMIC DNA]</scope>
    <source>
        <strain evidence="2 5">ISRA400</strain>
    </source>
</reference>
<sequence>MTGYGIARAGLLMTALCLPCRADAAQAAASPFVAMAGTWSGGGTLSTTDGGQERLRCRAAYNVAASGTELRLNLRCASESYNFDLTGDVEYRGGAISGSWSEATRNASGTISGRAVGDHVDAAARGNNFSANLSLTTRGSRQSISIRPQGTNVTGVSLALNRR</sequence>
<dbReference type="KEGG" id="bvz:BRAD3257_3733"/>
<accession>A0A4Q0Q833</accession>